<dbReference type="PROSITE" id="PS50048">
    <property type="entry name" value="ZN2_CY6_FUNGAL_2"/>
    <property type="match status" value="1"/>
</dbReference>
<dbReference type="InterPro" id="IPR001138">
    <property type="entry name" value="Zn2Cys6_DnaBD"/>
</dbReference>
<reference evidence="6 7" key="1">
    <citation type="submission" date="2015-04" db="EMBL/GenBank/DDBJ databases">
        <authorList>
            <person name="Heijne W.H."/>
            <person name="Fedorova N.D."/>
            <person name="Nierman W.C."/>
            <person name="Vollebregt A.W."/>
            <person name="Zhao Z."/>
            <person name="Wu L."/>
            <person name="Kumar M."/>
            <person name="Stam H."/>
            <person name="van den Berg M.A."/>
            <person name="Pel H.J."/>
        </authorList>
    </citation>
    <scope>NUCLEOTIDE SEQUENCE [LARGE SCALE GENOMIC DNA]</scope>
    <source>
        <strain evidence="6 7">CBS 393.64</strain>
    </source>
</reference>
<organism evidence="6 7">
    <name type="scientific">Rasamsonia emersonii (strain ATCC 16479 / CBS 393.64 / IMI 116815)</name>
    <dbReference type="NCBI Taxonomy" id="1408163"/>
    <lineage>
        <taxon>Eukaryota</taxon>
        <taxon>Fungi</taxon>
        <taxon>Dikarya</taxon>
        <taxon>Ascomycota</taxon>
        <taxon>Pezizomycotina</taxon>
        <taxon>Eurotiomycetes</taxon>
        <taxon>Eurotiomycetidae</taxon>
        <taxon>Eurotiales</taxon>
        <taxon>Trichocomaceae</taxon>
        <taxon>Rasamsonia</taxon>
    </lineage>
</organism>
<comment type="caution">
    <text evidence="6">The sequence shown here is derived from an EMBL/GenBank/DDBJ whole genome shotgun (WGS) entry which is preliminary data.</text>
</comment>
<dbReference type="AlphaFoldDB" id="A0A0F4YWK7"/>
<dbReference type="SUPFAM" id="SSF57701">
    <property type="entry name" value="Zn2/Cys6 DNA-binding domain"/>
    <property type="match status" value="1"/>
</dbReference>
<dbReference type="Pfam" id="PF11951">
    <property type="entry name" value="Fungal_trans_2"/>
    <property type="match status" value="1"/>
</dbReference>
<keyword evidence="1" id="KW-0805">Transcription regulation</keyword>
<name>A0A0F4YWK7_RASE3</name>
<evidence type="ECO:0000259" key="5">
    <source>
        <dbReference type="PROSITE" id="PS50048"/>
    </source>
</evidence>
<dbReference type="GO" id="GO:0000981">
    <property type="term" value="F:DNA-binding transcription factor activity, RNA polymerase II-specific"/>
    <property type="evidence" value="ECO:0007669"/>
    <property type="project" value="InterPro"/>
</dbReference>
<evidence type="ECO:0000256" key="2">
    <source>
        <dbReference type="ARBA" id="ARBA00023125"/>
    </source>
</evidence>
<dbReference type="GO" id="GO:0003677">
    <property type="term" value="F:DNA binding"/>
    <property type="evidence" value="ECO:0007669"/>
    <property type="project" value="UniProtKB-KW"/>
</dbReference>
<feature type="domain" description="Zn(2)-C6 fungal-type" evidence="5">
    <location>
        <begin position="10"/>
        <end position="38"/>
    </location>
</feature>
<keyword evidence="2" id="KW-0238">DNA-binding</keyword>
<evidence type="ECO:0000256" key="4">
    <source>
        <dbReference type="ARBA" id="ARBA00023242"/>
    </source>
</evidence>
<dbReference type="InterPro" id="IPR053178">
    <property type="entry name" value="Osmoadaptation_assoc"/>
</dbReference>
<dbReference type="InterPro" id="IPR036864">
    <property type="entry name" value="Zn2-C6_fun-type_DNA-bd_sf"/>
</dbReference>
<dbReference type="Proteomes" id="UP000053958">
    <property type="component" value="Unassembled WGS sequence"/>
</dbReference>
<gene>
    <name evidence="6" type="ORF">T310_3286</name>
</gene>
<proteinExistence type="predicted"/>
<dbReference type="RefSeq" id="XP_013329279.1">
    <property type="nucleotide sequence ID" value="XM_013473825.1"/>
</dbReference>
<dbReference type="GeneID" id="25315636"/>
<evidence type="ECO:0000256" key="1">
    <source>
        <dbReference type="ARBA" id="ARBA00023015"/>
    </source>
</evidence>
<keyword evidence="3" id="KW-0804">Transcription</keyword>
<dbReference type="Pfam" id="PF00172">
    <property type="entry name" value="Zn_clus"/>
    <property type="match status" value="1"/>
</dbReference>
<dbReference type="OrthoDB" id="3525185at2759"/>
<evidence type="ECO:0000313" key="7">
    <source>
        <dbReference type="Proteomes" id="UP000053958"/>
    </source>
</evidence>
<dbReference type="InterPro" id="IPR021858">
    <property type="entry name" value="Fun_TF"/>
</dbReference>
<keyword evidence="7" id="KW-1185">Reference proteome</keyword>
<evidence type="ECO:0000313" key="6">
    <source>
        <dbReference type="EMBL" id="KKA22667.1"/>
    </source>
</evidence>
<sequence length="440" mass="49188">MVGIAGRSRRCKTCRRRKVKCDEGRPVCDRCKKGLFQCEGYRAFPVFVNRTAQEPRSSAPDRQLSTPAFLLRNNLSQDEENLFTSHLLASLFTEAVDSHASQVSPWVVYAMQHSGPNCAALQALAAAYFGKVHHHQSALRKGALLYIDALRGLRRDLHALHTVDATTLTNALFLAIYESVTFNDPAGWVTHFIGIGRLIEARGPYCHQTGLEKEIFLVTRSIIAIGHVVERKRCFLEQDVWKTTPWALSPASKSVMDYLLDILCDIPGILEDADLLQQNFGSASELRGIVCQRLGSRVNEICVYDALLLILFRLGNSLSLPLVPLQQDFRLQNHSTSLLLPGQGTVKDIAHEICRMVPYALLSYRGNAGAFMLMFSLQVAYRSVEENSEEAQWLDWVISHIAEVRGFGAVKYEPQTLRLMRSLSAASRQGHFEANGVACR</sequence>
<keyword evidence="4" id="KW-0539">Nucleus</keyword>
<dbReference type="EMBL" id="LASV01000132">
    <property type="protein sequence ID" value="KKA22667.1"/>
    <property type="molecule type" value="Genomic_DNA"/>
</dbReference>
<dbReference type="GO" id="GO:0008270">
    <property type="term" value="F:zinc ion binding"/>
    <property type="evidence" value="ECO:0007669"/>
    <property type="project" value="InterPro"/>
</dbReference>
<accession>A0A0F4YWK7</accession>
<protein>
    <recommendedName>
        <fullName evidence="5">Zn(2)-C6 fungal-type domain-containing protein</fullName>
    </recommendedName>
</protein>
<dbReference type="SMART" id="SM00066">
    <property type="entry name" value="GAL4"/>
    <property type="match status" value="1"/>
</dbReference>
<dbReference type="Gene3D" id="4.10.240.10">
    <property type="entry name" value="Zn(2)-C6 fungal-type DNA-binding domain"/>
    <property type="match status" value="1"/>
</dbReference>
<evidence type="ECO:0000256" key="3">
    <source>
        <dbReference type="ARBA" id="ARBA00023163"/>
    </source>
</evidence>
<dbReference type="PANTHER" id="PTHR38111">
    <property type="entry name" value="ZN(2)-C6 FUNGAL-TYPE DOMAIN-CONTAINING PROTEIN-RELATED"/>
    <property type="match status" value="1"/>
</dbReference>